<evidence type="ECO:0000313" key="6">
    <source>
        <dbReference type="EMBL" id="KAJ7726452.1"/>
    </source>
</evidence>
<organism evidence="6 7">
    <name type="scientific">Mycena maculata</name>
    <dbReference type="NCBI Taxonomy" id="230809"/>
    <lineage>
        <taxon>Eukaryota</taxon>
        <taxon>Fungi</taxon>
        <taxon>Dikarya</taxon>
        <taxon>Basidiomycota</taxon>
        <taxon>Agaricomycotina</taxon>
        <taxon>Agaricomycetes</taxon>
        <taxon>Agaricomycetidae</taxon>
        <taxon>Agaricales</taxon>
        <taxon>Marasmiineae</taxon>
        <taxon>Mycenaceae</taxon>
        <taxon>Mycena</taxon>
    </lineage>
</organism>
<evidence type="ECO:0000313" key="7">
    <source>
        <dbReference type="Proteomes" id="UP001215280"/>
    </source>
</evidence>
<dbReference type="InterPro" id="IPR059179">
    <property type="entry name" value="MLKL-like_MCAfunc"/>
</dbReference>
<protein>
    <submittedName>
        <fullName evidence="6">Ankyrin repeat-containing domain protein</fullName>
    </submittedName>
</protein>
<evidence type="ECO:0000259" key="5">
    <source>
        <dbReference type="PROSITE" id="PS50837"/>
    </source>
</evidence>
<feature type="domain" description="NACHT" evidence="5">
    <location>
        <begin position="259"/>
        <end position="403"/>
    </location>
</feature>
<dbReference type="SUPFAM" id="SSF48403">
    <property type="entry name" value="Ankyrin repeat"/>
    <property type="match status" value="2"/>
</dbReference>
<feature type="repeat" description="ANK" evidence="3">
    <location>
        <begin position="1144"/>
        <end position="1172"/>
    </location>
</feature>
<dbReference type="AlphaFoldDB" id="A0AAD7MQL2"/>
<sequence length="1219" mass="135062">MEPTSTANPHHSRLQRVKAGLGKVKQKFTKGALQPSSHSSDSEEPSRAASITDTGVDTLILAADMVEKIANVVNKAPLVGPVAALVSEVFQTVKDVRDMRGNRDTLHTELRDKMKDLSAATSQQSSYDRTTERLTEDLKIYHGLLQDASNLVSDFDAKGRLKTAVQYPAWKRKFDDLEKKLQSFEGRFILNRATDIQTVQAEMRETARIEALRKTLYEWLQSPPDMTSKQDELQRLRHENTGSWFLNGHEFGEWRANPGSLWIRANSGTGKSVLCSTVIREVSTSTDVQPSAIAYFYFDFRDERRQRPDVMLRSIIFQLSSQSTPPYRSLSQLHDKMSSVPPHDEDLLQVLDELLSELGRSYIILDALDECVESDFHRIVEFLKSLLGGSTERPFHLLFTSQPRQLFNEAFNTVTCIELQSGVTGNDIRSFVEKGVSHLKGWAGRAEQVTDQVVDKSNGMFRLAACLLKELDDCWSNEWEETLNNLPSDLYAIYARFLERVPSKRLVYIQIIFRWILYSARPIGLHELADAMSFNFSDPAHFIYEPHRREDNTLAIFKWLDGLIVIKEHDYYSRHWPEKSVALAHASVQDYILSKQFTDKFAMGHDFTESPSQTFLAQSCVSYLLYFSGTEHPLNAETFPNYPLSMYAAKYWFHHLQLCDNPDTLLDLTMHLLEDGSSQYTALNHLHDIIEDDKDPDWNRSIPSPLDVCSTIGYTEGVHFFLESGADVNSVGSRWGTPLQTAASEGFTEIVDMLLNKGAILYPTGSEWISPLRMACTDNHMDIVRILLEHGAIASAPDGEVCAALERAAEQGHTEVIQVLLEHGGEIARTLGTTGDVLGFAAHILNIEAVRVFLKNGVPANTKSKRFGSALHAAVGPRPEYGATNHQTEIINLLLDNGANINAVGGKYGGVLQAASAGGMLEIIQLLVDKGLDVNHITGRKYSPLQAASEAGHLEVVRFLLESGAEVNKQGGKFGGALQAAAAALPKFVDPEGIPEFIESQTEIISLLWASGADPNSTGGKFGSTLCAASSGGHHEIVTILLNHGADVNMECGVFGSALQAAAGPLRPKWMQTTKDGEYGFRHRAELLVRKTKTIRVLLDKGAKVDAKFGQRGTALQITSRWGHADIVQVLLENGADLDAGDADHGTALQTASRWGHADIVWILLEKGANVDSNFGKCGTAFQIASRWGHEDIVEMLREHGVHSELDADEVPSLAGFWE</sequence>
<feature type="repeat" description="ANK" evidence="3">
    <location>
        <begin position="1111"/>
        <end position="1143"/>
    </location>
</feature>
<dbReference type="Gene3D" id="1.25.40.20">
    <property type="entry name" value="Ankyrin repeat-containing domain"/>
    <property type="match status" value="3"/>
</dbReference>
<evidence type="ECO:0000256" key="3">
    <source>
        <dbReference type="PROSITE-ProRule" id="PRU00023"/>
    </source>
</evidence>
<name>A0AAD7MQL2_9AGAR</name>
<keyword evidence="2 3" id="KW-0040">ANK repeat</keyword>
<dbReference type="InterPro" id="IPR027417">
    <property type="entry name" value="P-loop_NTPase"/>
</dbReference>
<dbReference type="PANTHER" id="PTHR24198">
    <property type="entry name" value="ANKYRIN REPEAT AND PROTEIN KINASE DOMAIN-CONTAINING PROTEIN"/>
    <property type="match status" value="1"/>
</dbReference>
<dbReference type="Gene3D" id="3.40.50.300">
    <property type="entry name" value="P-loop containing nucleotide triphosphate hydrolases"/>
    <property type="match status" value="1"/>
</dbReference>
<dbReference type="PROSITE" id="PS50837">
    <property type="entry name" value="NACHT"/>
    <property type="match status" value="1"/>
</dbReference>
<dbReference type="PROSITE" id="PS50088">
    <property type="entry name" value="ANK_REPEAT"/>
    <property type="match status" value="6"/>
</dbReference>
<dbReference type="Proteomes" id="UP001215280">
    <property type="component" value="Unassembled WGS sequence"/>
</dbReference>
<proteinExistence type="predicted"/>
<dbReference type="EMBL" id="JARJLG010000219">
    <property type="protein sequence ID" value="KAJ7726452.1"/>
    <property type="molecule type" value="Genomic_DNA"/>
</dbReference>
<evidence type="ECO:0000256" key="4">
    <source>
        <dbReference type="SAM" id="MobiDB-lite"/>
    </source>
</evidence>
<dbReference type="SUPFAM" id="SSF52540">
    <property type="entry name" value="P-loop containing nucleoside triphosphate hydrolases"/>
    <property type="match status" value="1"/>
</dbReference>
<accession>A0AAD7MQL2</accession>
<dbReference type="InterPro" id="IPR002110">
    <property type="entry name" value="Ankyrin_rpt"/>
</dbReference>
<dbReference type="PANTHER" id="PTHR24198:SF165">
    <property type="entry name" value="ANKYRIN REPEAT-CONTAINING PROTEIN-RELATED"/>
    <property type="match status" value="1"/>
</dbReference>
<gene>
    <name evidence="6" type="ORF">DFH07DRAFT_896549</name>
</gene>
<dbReference type="PROSITE" id="PS50297">
    <property type="entry name" value="ANK_REP_REGION"/>
    <property type="match status" value="5"/>
</dbReference>
<reference evidence="6" key="1">
    <citation type="submission" date="2023-03" db="EMBL/GenBank/DDBJ databases">
        <title>Massive genome expansion in bonnet fungi (Mycena s.s.) driven by repeated elements and novel gene families across ecological guilds.</title>
        <authorList>
            <consortium name="Lawrence Berkeley National Laboratory"/>
            <person name="Harder C.B."/>
            <person name="Miyauchi S."/>
            <person name="Viragh M."/>
            <person name="Kuo A."/>
            <person name="Thoen E."/>
            <person name="Andreopoulos B."/>
            <person name="Lu D."/>
            <person name="Skrede I."/>
            <person name="Drula E."/>
            <person name="Henrissat B."/>
            <person name="Morin E."/>
            <person name="Kohler A."/>
            <person name="Barry K."/>
            <person name="LaButti K."/>
            <person name="Morin E."/>
            <person name="Salamov A."/>
            <person name="Lipzen A."/>
            <person name="Mereny Z."/>
            <person name="Hegedus B."/>
            <person name="Baldrian P."/>
            <person name="Stursova M."/>
            <person name="Weitz H."/>
            <person name="Taylor A."/>
            <person name="Grigoriev I.V."/>
            <person name="Nagy L.G."/>
            <person name="Martin F."/>
            <person name="Kauserud H."/>
        </authorList>
    </citation>
    <scope>NUCLEOTIDE SEQUENCE</scope>
    <source>
        <strain evidence="6">CBHHK188m</strain>
    </source>
</reference>
<feature type="region of interest" description="Disordered" evidence="4">
    <location>
        <begin position="1"/>
        <end position="51"/>
    </location>
</feature>
<keyword evidence="7" id="KW-1185">Reference proteome</keyword>
<evidence type="ECO:0000256" key="2">
    <source>
        <dbReference type="ARBA" id="ARBA00023043"/>
    </source>
</evidence>
<dbReference type="CDD" id="cd21037">
    <property type="entry name" value="MLKL_NTD"/>
    <property type="match status" value="1"/>
</dbReference>
<dbReference type="SMART" id="SM00248">
    <property type="entry name" value="ANK"/>
    <property type="match status" value="11"/>
</dbReference>
<feature type="repeat" description="ANK" evidence="3">
    <location>
        <begin position="1021"/>
        <end position="1053"/>
    </location>
</feature>
<dbReference type="InterPro" id="IPR007111">
    <property type="entry name" value="NACHT_NTPase"/>
</dbReference>
<keyword evidence="1" id="KW-0677">Repeat</keyword>
<dbReference type="Pfam" id="PF00023">
    <property type="entry name" value="Ank"/>
    <property type="match status" value="1"/>
</dbReference>
<dbReference type="Pfam" id="PF24883">
    <property type="entry name" value="NPHP3_N"/>
    <property type="match status" value="1"/>
</dbReference>
<evidence type="ECO:0000256" key="1">
    <source>
        <dbReference type="ARBA" id="ARBA00022737"/>
    </source>
</evidence>
<feature type="repeat" description="ANK" evidence="3">
    <location>
        <begin position="767"/>
        <end position="799"/>
    </location>
</feature>
<feature type="repeat" description="ANK" evidence="3">
    <location>
        <begin position="940"/>
        <end position="972"/>
    </location>
</feature>
<comment type="caution">
    <text evidence="6">The sequence shown here is derived from an EMBL/GenBank/DDBJ whole genome shotgun (WGS) entry which is preliminary data.</text>
</comment>
<dbReference type="InterPro" id="IPR056884">
    <property type="entry name" value="NPHP3-like_N"/>
</dbReference>
<feature type="repeat" description="ANK" evidence="3">
    <location>
        <begin position="734"/>
        <end position="759"/>
    </location>
</feature>
<dbReference type="InterPro" id="IPR036770">
    <property type="entry name" value="Ankyrin_rpt-contain_sf"/>
</dbReference>
<dbReference type="Pfam" id="PF12796">
    <property type="entry name" value="Ank_2"/>
    <property type="match status" value="3"/>
</dbReference>